<evidence type="ECO:0000313" key="4">
    <source>
        <dbReference type="Proteomes" id="UP000469215"/>
    </source>
</evidence>
<reference evidence="3 4" key="1">
    <citation type="submission" date="2020-01" db="EMBL/GenBank/DDBJ databases">
        <authorList>
            <person name="Deng T."/>
        </authorList>
    </citation>
    <scope>NUCLEOTIDE SEQUENCE [LARGE SCALE GENOMIC DNA]</scope>
    <source>
        <strain evidence="3 4">5221</strain>
    </source>
</reference>
<keyword evidence="1" id="KW-1133">Transmembrane helix</keyword>
<sequence>MHTETFDPQGYRRDVMLCLDVSGSMASSDIQLLDSYLEMVQRFRGERIGLTVFSSAAVSVFPLTDDYAAARSSLEEARDGLRTHGSKGTRFIAGTNDASASGSSLIGDGLAACAAGFDRRGEDRARALVFATDNELSGRPLYSLPQAAAVVKRTGARIYTLAPPAVFKAEAGELADLAADSGGAHFRLGWGRPADEIVAAVTAQEAKLTAGSAVTVSRDVPRVALLAALAGVAAYIVLTWRLRR</sequence>
<dbReference type="Proteomes" id="UP000469215">
    <property type="component" value="Unassembled WGS sequence"/>
</dbReference>
<organism evidence="3 4">
    <name type="scientific">Brevibacterium rongguiense</name>
    <dbReference type="NCBI Taxonomy" id="2695267"/>
    <lineage>
        <taxon>Bacteria</taxon>
        <taxon>Bacillati</taxon>
        <taxon>Actinomycetota</taxon>
        <taxon>Actinomycetes</taxon>
        <taxon>Micrococcales</taxon>
        <taxon>Brevibacteriaceae</taxon>
        <taxon>Brevibacterium</taxon>
    </lineage>
</organism>
<proteinExistence type="predicted"/>
<comment type="caution">
    <text evidence="3">The sequence shown here is derived from an EMBL/GenBank/DDBJ whole genome shotgun (WGS) entry which is preliminary data.</text>
</comment>
<dbReference type="SUPFAM" id="SSF53300">
    <property type="entry name" value="vWA-like"/>
    <property type="match status" value="1"/>
</dbReference>
<dbReference type="InterPro" id="IPR002035">
    <property type="entry name" value="VWF_A"/>
</dbReference>
<dbReference type="SMART" id="SM00327">
    <property type="entry name" value="VWA"/>
    <property type="match status" value="1"/>
</dbReference>
<protein>
    <submittedName>
        <fullName evidence="3">VWA domain-containing protein</fullName>
    </submittedName>
</protein>
<keyword evidence="1" id="KW-0472">Membrane</keyword>
<dbReference type="Pfam" id="PF13519">
    <property type="entry name" value="VWA_2"/>
    <property type="match status" value="1"/>
</dbReference>
<dbReference type="PROSITE" id="PS50234">
    <property type="entry name" value="VWFA"/>
    <property type="match status" value="1"/>
</dbReference>
<accession>A0A6N9H3W2</accession>
<dbReference type="RefSeq" id="WP_160952176.1">
    <property type="nucleotide sequence ID" value="NZ_WWEQ01000004.1"/>
</dbReference>
<feature type="domain" description="VWFA" evidence="2">
    <location>
        <begin position="14"/>
        <end position="186"/>
    </location>
</feature>
<dbReference type="EMBL" id="WWEQ01000004">
    <property type="protein sequence ID" value="MYM18738.1"/>
    <property type="molecule type" value="Genomic_DNA"/>
</dbReference>
<name>A0A6N9H3W2_9MICO</name>
<keyword evidence="1" id="KW-0812">Transmembrane</keyword>
<dbReference type="InterPro" id="IPR036465">
    <property type="entry name" value="vWFA_dom_sf"/>
</dbReference>
<evidence type="ECO:0000256" key="1">
    <source>
        <dbReference type="SAM" id="Phobius"/>
    </source>
</evidence>
<keyword evidence="4" id="KW-1185">Reference proteome</keyword>
<evidence type="ECO:0000313" key="3">
    <source>
        <dbReference type="EMBL" id="MYM18738.1"/>
    </source>
</evidence>
<evidence type="ECO:0000259" key="2">
    <source>
        <dbReference type="PROSITE" id="PS50234"/>
    </source>
</evidence>
<dbReference type="AlphaFoldDB" id="A0A6N9H3W2"/>
<gene>
    <name evidence="3" type="ORF">GSY69_01780</name>
</gene>
<feature type="transmembrane region" description="Helical" evidence="1">
    <location>
        <begin position="223"/>
        <end position="242"/>
    </location>
</feature>
<dbReference type="Gene3D" id="3.40.50.410">
    <property type="entry name" value="von Willebrand factor, type A domain"/>
    <property type="match status" value="1"/>
</dbReference>